<dbReference type="AlphaFoldDB" id="A0AAP3E715"/>
<proteinExistence type="predicted"/>
<evidence type="ECO:0000313" key="1">
    <source>
        <dbReference type="EMBL" id="MCU4753373.1"/>
    </source>
</evidence>
<sequence length="315" mass="34207">MGERIPIAVPRKGRPLESVLDCLARRLGVTDLADDVSSTLRHEKAITKGTIDPETSDLYHRLATYSNADEPAAPEYTLVRDDRAGKPRRIVFDSVSIPLDDVEPDGRRLLDDLPSGSELVLVGREEPFRALRTHEFALGFDSADLVLEEVVELRPDPIGKIADINARINPTDTDVQVVTGLGDTVYHTLMATPESAPTNEPINRAFIEAYDGPLCITPRYERLVQAVLGTDSLDGINFEYPSAGVEEEQAIADAGVGVYLTVTGSTARNHGLMLGEQLFPSETVLMENAAEVTPESDAIKTLLGGLETETVLMVS</sequence>
<reference evidence="1 2" key="1">
    <citation type="submission" date="2022-09" db="EMBL/GenBank/DDBJ databases">
        <title>Enrichment on poylsaccharides allowed isolation of novel metabolic and taxonomic groups of Haloarchaea.</title>
        <authorList>
            <person name="Sorokin D.Y."/>
            <person name="Elcheninov A.G."/>
            <person name="Khizhniak T.V."/>
            <person name="Kolganova T.V."/>
            <person name="Kublanov I.V."/>
        </authorList>
    </citation>
    <scope>NUCLEOTIDE SEQUENCE [LARGE SCALE GENOMIC DNA]</scope>
    <source>
        <strain evidence="1 2">AArc-curdl1</strain>
    </source>
</reference>
<protein>
    <submittedName>
        <fullName evidence="1">Uncharacterized protein</fullName>
    </submittedName>
</protein>
<comment type="caution">
    <text evidence="1">The sequence shown here is derived from an EMBL/GenBank/DDBJ whole genome shotgun (WGS) entry which is preliminary data.</text>
</comment>
<gene>
    <name evidence="1" type="ORF">OB919_15525</name>
</gene>
<dbReference type="Proteomes" id="UP001321047">
    <property type="component" value="Unassembled WGS sequence"/>
</dbReference>
<organism evidence="1 2">
    <name type="scientific">Natronosalvus hydrolyticus</name>
    <dbReference type="NCBI Taxonomy" id="2979988"/>
    <lineage>
        <taxon>Archaea</taxon>
        <taxon>Methanobacteriati</taxon>
        <taxon>Methanobacteriota</taxon>
        <taxon>Stenosarchaea group</taxon>
        <taxon>Halobacteria</taxon>
        <taxon>Halobacteriales</taxon>
        <taxon>Natrialbaceae</taxon>
        <taxon>Natronosalvus</taxon>
    </lineage>
</organism>
<dbReference type="EMBL" id="JAOPJZ010000016">
    <property type="protein sequence ID" value="MCU4753373.1"/>
    <property type="molecule type" value="Genomic_DNA"/>
</dbReference>
<dbReference type="Pfam" id="PF25936">
    <property type="entry name" value="HisG_halo"/>
    <property type="match status" value="1"/>
</dbReference>
<name>A0AAP3E715_9EURY</name>
<accession>A0AAP3E715</accession>
<dbReference type="InterPro" id="IPR058892">
    <property type="entry name" value="HisG-like"/>
</dbReference>
<keyword evidence="2" id="KW-1185">Reference proteome</keyword>
<dbReference type="RefSeq" id="WP_342809691.1">
    <property type="nucleotide sequence ID" value="NZ_JAOPJZ010000016.1"/>
</dbReference>
<evidence type="ECO:0000313" key="2">
    <source>
        <dbReference type="Proteomes" id="UP001321047"/>
    </source>
</evidence>